<accession>A0A2J0KSQ2</accession>
<keyword evidence="1" id="KW-1133">Transmembrane helix</keyword>
<organism evidence="2 3">
    <name type="scientific">Candidatus Aquitaenariimonas noxiae</name>
    <dbReference type="NCBI Taxonomy" id="1974741"/>
    <lineage>
        <taxon>Bacteria</taxon>
        <taxon>Pseudomonadati</taxon>
        <taxon>Candidatus Omnitrophota</taxon>
        <taxon>Candidatus Aquitaenariimonas</taxon>
    </lineage>
</organism>
<protein>
    <submittedName>
        <fullName evidence="2">Uncharacterized protein</fullName>
    </submittedName>
</protein>
<dbReference type="EMBL" id="PEWV01000049">
    <property type="protein sequence ID" value="PIU41541.1"/>
    <property type="molecule type" value="Genomic_DNA"/>
</dbReference>
<feature type="non-terminal residue" evidence="2">
    <location>
        <position position="89"/>
    </location>
</feature>
<comment type="caution">
    <text evidence="2">The sequence shown here is derived from an EMBL/GenBank/DDBJ whole genome shotgun (WGS) entry which is preliminary data.</text>
</comment>
<reference evidence="2 3" key="1">
    <citation type="submission" date="2017-09" db="EMBL/GenBank/DDBJ databases">
        <title>Depth-based differentiation of microbial function through sediment-hosted aquifers and enrichment of novel symbionts in the deep terrestrial subsurface.</title>
        <authorList>
            <person name="Probst A.J."/>
            <person name="Ladd B."/>
            <person name="Jarett J.K."/>
            <person name="Geller-Mcgrath D.E."/>
            <person name="Sieber C.M."/>
            <person name="Emerson J.B."/>
            <person name="Anantharaman K."/>
            <person name="Thomas B.C."/>
            <person name="Malmstrom R."/>
            <person name="Stieglmeier M."/>
            <person name="Klingl A."/>
            <person name="Woyke T."/>
            <person name="Ryan C.M."/>
            <person name="Banfield J.F."/>
        </authorList>
    </citation>
    <scope>NUCLEOTIDE SEQUENCE [LARGE SCALE GENOMIC DNA]</scope>
    <source>
        <strain evidence="2">CG07_land_8_20_14_0_80_42_15</strain>
    </source>
</reference>
<sequence>MQKYRIIFFVLSIIISLIYPMKIYAEYIGGYGDGWDYTTVTTIMYNGGSGDGHSMVGMSSDIGVGYGTPAKLGFITQPGNSFAMQALIT</sequence>
<evidence type="ECO:0000313" key="2">
    <source>
        <dbReference type="EMBL" id="PIU41541.1"/>
    </source>
</evidence>
<evidence type="ECO:0000256" key="1">
    <source>
        <dbReference type="SAM" id="Phobius"/>
    </source>
</evidence>
<gene>
    <name evidence="2" type="ORF">COS99_04895</name>
</gene>
<dbReference type="Proteomes" id="UP000230052">
    <property type="component" value="Unassembled WGS sequence"/>
</dbReference>
<evidence type="ECO:0000313" key="3">
    <source>
        <dbReference type="Proteomes" id="UP000230052"/>
    </source>
</evidence>
<proteinExistence type="predicted"/>
<keyword evidence="1" id="KW-0472">Membrane</keyword>
<dbReference type="AlphaFoldDB" id="A0A2J0KSQ2"/>
<keyword evidence="1" id="KW-0812">Transmembrane</keyword>
<feature type="transmembrane region" description="Helical" evidence="1">
    <location>
        <begin position="6"/>
        <end position="25"/>
    </location>
</feature>
<name>A0A2J0KSQ2_9BACT</name>